<organism evidence="2 3">
    <name type="scientific">Pseudocalidococcus azoricus BACA0444</name>
    <dbReference type="NCBI Taxonomy" id="2918990"/>
    <lineage>
        <taxon>Bacteria</taxon>
        <taxon>Bacillati</taxon>
        <taxon>Cyanobacteriota</taxon>
        <taxon>Cyanophyceae</taxon>
        <taxon>Acaryochloridales</taxon>
        <taxon>Thermosynechococcaceae</taxon>
        <taxon>Pseudocalidococcus</taxon>
        <taxon>Pseudocalidococcus azoricus</taxon>
    </lineage>
</organism>
<gene>
    <name evidence="2" type="ORF">RIF25_07855</name>
</gene>
<accession>A0AAE4JW62</accession>
<keyword evidence="3" id="KW-1185">Reference proteome</keyword>
<dbReference type="Proteomes" id="UP001268256">
    <property type="component" value="Unassembled WGS sequence"/>
</dbReference>
<reference evidence="3" key="1">
    <citation type="submission" date="2023-07" db="EMBL/GenBank/DDBJ databases">
        <authorList>
            <person name="Luz R."/>
            <person name="Cordeiro R."/>
            <person name="Fonseca A."/>
            <person name="Goncalves V."/>
        </authorList>
    </citation>
    <scope>NUCLEOTIDE SEQUENCE [LARGE SCALE GENOMIC DNA]</scope>
    <source>
        <strain evidence="3">BACA0444</strain>
    </source>
</reference>
<dbReference type="AlphaFoldDB" id="A0AAE4JW62"/>
<keyword evidence="1" id="KW-0812">Transmembrane</keyword>
<dbReference type="Pfam" id="PF09988">
    <property type="entry name" value="DUF2227"/>
    <property type="match status" value="1"/>
</dbReference>
<sequence length="173" mass="19938">MPSGRVHDRVTVVLSPLAGLGAGVWGQRWELATLAIVGVLVSGFFLSPDLDILSKPYQRWGWLRWLWWPYQRFIPHRSWLSHGPIIGTVLRVAYLIGWLSLIGFGLSWVGQETGWWTWQWEATLAWLEKSWQQDNQAWIIGFVSLEIGAMGHYLSDFLGSVFKRSRPRKPHQA</sequence>
<dbReference type="PANTHER" id="PTHR39085:SF1">
    <property type="entry name" value="SLL0924 PROTEIN"/>
    <property type="match status" value="1"/>
</dbReference>
<keyword evidence="1" id="KW-1133">Transmembrane helix</keyword>
<evidence type="ECO:0000313" key="2">
    <source>
        <dbReference type="EMBL" id="MDS3860726.1"/>
    </source>
</evidence>
<evidence type="ECO:0000313" key="3">
    <source>
        <dbReference type="Proteomes" id="UP001268256"/>
    </source>
</evidence>
<feature type="transmembrane region" description="Helical" evidence="1">
    <location>
        <begin position="92"/>
        <end position="110"/>
    </location>
</feature>
<dbReference type="RefSeq" id="WP_322877993.1">
    <property type="nucleotide sequence ID" value="NZ_JAVMIP010000006.1"/>
</dbReference>
<evidence type="ECO:0000256" key="1">
    <source>
        <dbReference type="SAM" id="Phobius"/>
    </source>
</evidence>
<keyword evidence="1" id="KW-0472">Membrane</keyword>
<protein>
    <submittedName>
        <fullName evidence="2">Metal-binding protein</fullName>
    </submittedName>
</protein>
<dbReference type="EMBL" id="JAVMIP010000006">
    <property type="protein sequence ID" value="MDS3860726.1"/>
    <property type="molecule type" value="Genomic_DNA"/>
</dbReference>
<feature type="transmembrane region" description="Helical" evidence="1">
    <location>
        <begin position="137"/>
        <end position="159"/>
    </location>
</feature>
<dbReference type="InterPro" id="IPR019250">
    <property type="entry name" value="DUF2227_metal-bd"/>
</dbReference>
<name>A0AAE4JW62_9CYAN</name>
<comment type="caution">
    <text evidence="2">The sequence shown here is derived from an EMBL/GenBank/DDBJ whole genome shotgun (WGS) entry which is preliminary data.</text>
</comment>
<proteinExistence type="predicted"/>
<dbReference type="PANTHER" id="PTHR39085">
    <property type="entry name" value="SLL0924 PROTEIN"/>
    <property type="match status" value="1"/>
</dbReference>